<evidence type="ECO:0000313" key="4">
    <source>
        <dbReference type="Proteomes" id="UP000195106"/>
    </source>
</evidence>
<proteinExistence type="predicted"/>
<dbReference type="GO" id="GO:0022857">
    <property type="term" value="F:transmembrane transporter activity"/>
    <property type="evidence" value="ECO:0007669"/>
    <property type="project" value="TreeGrafter"/>
</dbReference>
<evidence type="ECO:0000256" key="2">
    <source>
        <dbReference type="SAM" id="Phobius"/>
    </source>
</evidence>
<feature type="region of interest" description="Disordered" evidence="1">
    <location>
        <begin position="1"/>
        <end position="24"/>
    </location>
</feature>
<reference evidence="3 4" key="1">
    <citation type="submission" date="2016-08" db="EMBL/GenBank/DDBJ databases">
        <title>Genome sequence of Clavibacter michiganensis spp. strain CASJ009.</title>
        <authorList>
            <person name="Thapa S.P."/>
            <person name="Coaker G."/>
        </authorList>
    </citation>
    <scope>NUCLEOTIDE SEQUENCE [LARGE SCALE GENOMIC DNA]</scope>
    <source>
        <strain evidence="3">CASJ009</strain>
    </source>
</reference>
<protein>
    <submittedName>
        <fullName evidence="3">FtsX-like permease family protein</fullName>
    </submittedName>
</protein>
<feature type="transmembrane region" description="Helical" evidence="2">
    <location>
        <begin position="554"/>
        <end position="579"/>
    </location>
</feature>
<feature type="transmembrane region" description="Helical" evidence="2">
    <location>
        <begin position="49"/>
        <end position="72"/>
    </location>
</feature>
<feature type="transmembrane region" description="Helical" evidence="2">
    <location>
        <begin position="929"/>
        <end position="951"/>
    </location>
</feature>
<name>A0A251XY78_9MICO</name>
<feature type="transmembrane region" description="Helical" evidence="2">
    <location>
        <begin position="600"/>
        <end position="619"/>
    </location>
</feature>
<organism evidence="3 4">
    <name type="scientific">Clavibacter michiganensis</name>
    <dbReference type="NCBI Taxonomy" id="28447"/>
    <lineage>
        <taxon>Bacteria</taxon>
        <taxon>Bacillati</taxon>
        <taxon>Actinomycetota</taxon>
        <taxon>Actinomycetes</taxon>
        <taxon>Micrococcales</taxon>
        <taxon>Microbacteriaceae</taxon>
        <taxon>Clavibacter</taxon>
    </lineage>
</organism>
<feature type="transmembrane region" description="Helical" evidence="2">
    <location>
        <begin position="389"/>
        <end position="410"/>
    </location>
</feature>
<keyword evidence="2" id="KW-1133">Transmembrane helix</keyword>
<comment type="caution">
    <text evidence="3">The sequence shown here is derived from an EMBL/GenBank/DDBJ whole genome shotgun (WGS) entry which is preliminary data.</text>
</comment>
<feature type="transmembrane region" description="Helical" evidence="2">
    <location>
        <begin position="515"/>
        <end position="534"/>
    </location>
</feature>
<accession>A0A251XY78</accession>
<gene>
    <name evidence="3" type="ORF">CMsap09_14795</name>
</gene>
<feature type="transmembrane region" description="Helical" evidence="2">
    <location>
        <begin position="430"/>
        <end position="456"/>
    </location>
</feature>
<dbReference type="Proteomes" id="UP000195106">
    <property type="component" value="Unassembled WGS sequence"/>
</dbReference>
<keyword evidence="2" id="KW-0472">Membrane</keyword>
<feature type="compositionally biased region" description="Basic and acidic residues" evidence="1">
    <location>
        <begin position="1"/>
        <end position="11"/>
    </location>
</feature>
<feature type="transmembrane region" description="Helical" evidence="2">
    <location>
        <begin position="468"/>
        <end position="487"/>
    </location>
</feature>
<dbReference type="AlphaFoldDB" id="A0A251XY78"/>
<dbReference type="PANTHER" id="PTHR30572:SF4">
    <property type="entry name" value="ABC TRANSPORTER PERMEASE YTRF"/>
    <property type="match status" value="1"/>
</dbReference>
<dbReference type="InterPro" id="IPR050250">
    <property type="entry name" value="Macrolide_Exporter_MacB"/>
</dbReference>
<dbReference type="GO" id="GO:0005886">
    <property type="term" value="C:plasma membrane"/>
    <property type="evidence" value="ECO:0007669"/>
    <property type="project" value="TreeGrafter"/>
</dbReference>
<dbReference type="PANTHER" id="PTHR30572">
    <property type="entry name" value="MEMBRANE COMPONENT OF TRANSPORTER-RELATED"/>
    <property type="match status" value="1"/>
</dbReference>
<evidence type="ECO:0000256" key="1">
    <source>
        <dbReference type="SAM" id="MobiDB-lite"/>
    </source>
</evidence>
<keyword evidence="2" id="KW-0812">Transmembrane</keyword>
<evidence type="ECO:0000313" key="3">
    <source>
        <dbReference type="EMBL" id="OUE10213.1"/>
    </source>
</evidence>
<dbReference type="EMBL" id="MDHJ01000001">
    <property type="protein sequence ID" value="OUE10213.1"/>
    <property type="molecule type" value="Genomic_DNA"/>
</dbReference>
<feature type="transmembrane region" description="Helical" evidence="2">
    <location>
        <begin position="880"/>
        <end position="909"/>
    </location>
</feature>
<sequence length="971" mass="95077">MSGRRAAESRGRSGQAGRAGRAGGAGAPVRILTAGVLPLAPRRLLRDRGLAACLTLLVGVSALLAAGAPALVTRILDDDVRERVTAAGPAADVVLRAPLGRAQEGGSVEPGDVVALADALPAQLPPALARAADGITSAVITPGTLATGPLSVGIQPDGSGGSAGVGGGPSATPAVRVALLTPSLADDLRVVRGVLPGTAITGDAEPGPRIGTSPAGPVEVAVSSASAEAAGLVVGSALTVPQSGADRIDGRAPLLGIRVVGIVEAAPGASFPDLPGLLDPVPAADSAPGATAGITVVATADGLDLARTADLADGDGVIRIRLDPAAFTDEGARAMVRDVQRLSAGTAPVGVDGAVVGGSEAPLRVSSGLDRVVAAHADAARAAVAQMSVLLAGALGVAAVVLVLLARLLVGRRREDIVRDRARGAGTAAIALTAGVESVLLAAVGGAAGLGTAVALGAPWPLADPAPVALLLAVAALAAPAEAAVIARRSGDAGRRELGRASRVDARRAIAIRRLVAESTVLLLAVAAVVSVRGRGLLDARADGVDPLLAAAPLLLAAAATLVAVRVIPPALAALASLARRGRGALGAVAGATGSPASPLPLGALTLAVAVALTGGLLAETVATGRVAASWQEVGADARIDAEVPDADVALLREAAGVTAVGSARVTDDARLTDGPVQEFATLLAVDAGYADALAASPADADAVDPADPDRIRALADEPASGDRLPVLVDRRLADRLVTDDPVLTYGDRNVRVRVAGVISDGPRGYLGGPFVIVDRAALASWADEPIVADQVLVTGPGAAAAVGALDVDPDAVLTRDAWQEERSTGALAAGVDRMLALATAAAGILAALAVLATAVAGAGRRARTLALLRTLGLPRRGGIGLALAELAPAVLAALLGGAVAAVVTVLALGPALGLRLLTGGRADPSPAIAPAVILAVAGAALLLLALAILAEAAAHRHDRLAAVLREGDAA</sequence>
<feature type="transmembrane region" description="Helical" evidence="2">
    <location>
        <begin position="835"/>
        <end position="859"/>
    </location>
</feature>